<evidence type="ECO:0000313" key="1">
    <source>
        <dbReference type="EMBL" id="PRD43711.1"/>
    </source>
</evidence>
<reference evidence="1 2" key="1">
    <citation type="submission" date="2018-02" db="EMBL/GenBank/DDBJ databases">
        <title>The draft genome of Phyllobacterium sp. 1N-3.</title>
        <authorList>
            <person name="Liu L."/>
            <person name="Li L."/>
            <person name="Zhang X."/>
            <person name="Wang T."/>
            <person name="Liang L."/>
        </authorList>
    </citation>
    <scope>NUCLEOTIDE SEQUENCE [LARGE SCALE GENOMIC DNA]</scope>
    <source>
        <strain evidence="1 2">1N-3</strain>
    </source>
</reference>
<accession>A0A2S9IT80</accession>
<dbReference type="EMBL" id="PVBR01000006">
    <property type="protein sequence ID" value="PRD43711.1"/>
    <property type="molecule type" value="Genomic_DNA"/>
</dbReference>
<dbReference type="Proteomes" id="UP000239434">
    <property type="component" value="Unassembled WGS sequence"/>
</dbReference>
<dbReference type="NCBIfam" id="NF010409">
    <property type="entry name" value="PRK13835.1"/>
    <property type="match status" value="1"/>
</dbReference>
<organism evidence="1 2">
    <name type="scientific">Phyllobacterium phragmitis</name>
    <dbReference type="NCBI Taxonomy" id="2670329"/>
    <lineage>
        <taxon>Bacteria</taxon>
        <taxon>Pseudomonadati</taxon>
        <taxon>Pseudomonadota</taxon>
        <taxon>Alphaproteobacteria</taxon>
        <taxon>Hyphomicrobiales</taxon>
        <taxon>Phyllobacteriaceae</taxon>
        <taxon>Phyllobacterium</taxon>
    </lineage>
</organism>
<keyword evidence="2" id="KW-1185">Reference proteome</keyword>
<sequence length="153" mass="15679">MGLFGFSRQLIGALFCMMALAGCQTLGGSGLIASSAYSGLSPEAANAIAGDMVGRLAEHVGPGTTTIQLTPDGSIFGQTLEHSLKGWGYAVVTDQQAEGTNIVPLAYVVDTFDNDLLARLSTESLTLTRIYTITSTGATPSSPLSVMTTGQGG</sequence>
<protein>
    <submittedName>
        <fullName evidence="1">Conjugal transfer protein TrbH</fullName>
    </submittedName>
</protein>
<comment type="caution">
    <text evidence="1">The sequence shown here is derived from an EMBL/GenBank/DDBJ whole genome shotgun (WGS) entry which is preliminary data.</text>
</comment>
<dbReference type="RefSeq" id="WP_105741923.1">
    <property type="nucleotide sequence ID" value="NZ_PVBR01000006.1"/>
</dbReference>
<name>A0A2S9IT80_9HYPH</name>
<gene>
    <name evidence="1" type="ORF">C5748_10720</name>
</gene>
<evidence type="ECO:0000313" key="2">
    <source>
        <dbReference type="Proteomes" id="UP000239434"/>
    </source>
</evidence>
<proteinExistence type="predicted"/>
<dbReference type="AlphaFoldDB" id="A0A2S9IT80"/>